<evidence type="ECO:0000256" key="4">
    <source>
        <dbReference type="ARBA" id="ARBA00022692"/>
    </source>
</evidence>
<comment type="function">
    <text evidence="1 9">Involved in the early part of the secretory pathway.</text>
</comment>
<evidence type="ECO:0000256" key="5">
    <source>
        <dbReference type="ARBA" id="ARBA00022729"/>
    </source>
</evidence>
<evidence type="ECO:0000256" key="8">
    <source>
        <dbReference type="ARBA" id="ARBA00023136"/>
    </source>
</evidence>
<comment type="caution">
    <text evidence="10">The sequence shown here is derived from an EMBL/GenBank/DDBJ whole genome shotgun (WGS) entry which is preliminary data.</text>
</comment>
<dbReference type="Pfam" id="PF06842">
    <property type="entry name" value="DUF1242"/>
    <property type="match status" value="1"/>
</dbReference>
<dbReference type="Proteomes" id="UP001377567">
    <property type="component" value="Unassembled WGS sequence"/>
</dbReference>
<reference evidence="10 11" key="1">
    <citation type="journal article" date="2023" name="Elife">
        <title>Identification of key yeast species and microbe-microbe interactions impacting larval growth of Drosophila in the wild.</title>
        <authorList>
            <person name="Mure A."/>
            <person name="Sugiura Y."/>
            <person name="Maeda R."/>
            <person name="Honda K."/>
            <person name="Sakurai N."/>
            <person name="Takahashi Y."/>
            <person name="Watada M."/>
            <person name="Katoh T."/>
            <person name="Gotoh A."/>
            <person name="Gotoh Y."/>
            <person name="Taniguchi I."/>
            <person name="Nakamura K."/>
            <person name="Hayashi T."/>
            <person name="Katayama T."/>
            <person name="Uemura T."/>
            <person name="Hattori Y."/>
        </authorList>
    </citation>
    <scope>NUCLEOTIDE SEQUENCE [LARGE SCALE GENOMIC DNA]</scope>
    <source>
        <strain evidence="10 11">KH-74</strain>
    </source>
</reference>
<evidence type="ECO:0000256" key="9">
    <source>
        <dbReference type="RuleBase" id="RU910717"/>
    </source>
</evidence>
<evidence type="ECO:0000313" key="10">
    <source>
        <dbReference type="EMBL" id="GMM56822.1"/>
    </source>
</evidence>
<evidence type="ECO:0000256" key="2">
    <source>
        <dbReference type="ARBA" id="ARBA00004614"/>
    </source>
</evidence>
<protein>
    <recommendedName>
        <fullName evidence="9">Protein kish</fullName>
    </recommendedName>
</protein>
<evidence type="ECO:0000256" key="3">
    <source>
        <dbReference type="ARBA" id="ARBA00008961"/>
    </source>
</evidence>
<comment type="similarity">
    <text evidence="3 9">Belongs to the KISH family.</text>
</comment>
<comment type="subcellular location">
    <subcellularLocation>
        <location evidence="2">Golgi apparatus membrane</location>
        <topology evidence="2">Single-pass type I membrane protein</topology>
    </subcellularLocation>
</comment>
<evidence type="ECO:0000256" key="6">
    <source>
        <dbReference type="ARBA" id="ARBA00022989"/>
    </source>
</evidence>
<sequence>MIGSNTNYANQPLNQEKKHTQSTRMSALFNFSSLIQVILLLICSCTYVHTQWPSLLDRYKDHEALGAFWKMARLGERASPYVSLACILVALGQVY</sequence>
<dbReference type="PANTHER" id="PTHR13229">
    <property type="entry name" value="PROTEIN KISH-A"/>
    <property type="match status" value="1"/>
</dbReference>
<keyword evidence="8 9" id="KW-0472">Membrane</keyword>
<feature type="transmembrane region" description="Helical" evidence="9">
    <location>
        <begin position="27"/>
        <end position="49"/>
    </location>
</feature>
<keyword evidence="6 9" id="KW-1133">Transmembrane helix</keyword>
<organism evidence="10 11">
    <name type="scientific">Maudiozyma humilis</name>
    <name type="common">Sour dough yeast</name>
    <name type="synonym">Kazachstania humilis</name>
    <dbReference type="NCBI Taxonomy" id="51915"/>
    <lineage>
        <taxon>Eukaryota</taxon>
        <taxon>Fungi</taxon>
        <taxon>Dikarya</taxon>
        <taxon>Ascomycota</taxon>
        <taxon>Saccharomycotina</taxon>
        <taxon>Saccharomycetes</taxon>
        <taxon>Saccharomycetales</taxon>
        <taxon>Saccharomycetaceae</taxon>
        <taxon>Maudiozyma</taxon>
    </lineage>
</organism>
<dbReference type="InterPro" id="IPR051523">
    <property type="entry name" value="KISH_domain"/>
</dbReference>
<dbReference type="InterPro" id="IPR009653">
    <property type="entry name" value="Ksh1"/>
</dbReference>
<evidence type="ECO:0000256" key="7">
    <source>
        <dbReference type="ARBA" id="ARBA00023034"/>
    </source>
</evidence>
<keyword evidence="5" id="KW-0732">Signal</keyword>
<evidence type="ECO:0000313" key="11">
    <source>
        <dbReference type="Proteomes" id="UP001377567"/>
    </source>
</evidence>
<name>A0AAV5RZP7_MAUHU</name>
<dbReference type="EMBL" id="BTGD01000010">
    <property type="protein sequence ID" value="GMM56822.1"/>
    <property type="molecule type" value="Genomic_DNA"/>
</dbReference>
<keyword evidence="7" id="KW-0333">Golgi apparatus</keyword>
<dbReference type="AlphaFoldDB" id="A0AAV5RZP7"/>
<keyword evidence="11" id="KW-1185">Reference proteome</keyword>
<gene>
    <name evidence="10" type="ORF">DAKH74_034380</name>
</gene>
<proteinExistence type="inferred from homology"/>
<dbReference type="GO" id="GO:0000139">
    <property type="term" value="C:Golgi membrane"/>
    <property type="evidence" value="ECO:0007669"/>
    <property type="project" value="UniProtKB-SubCell"/>
</dbReference>
<evidence type="ECO:0000256" key="1">
    <source>
        <dbReference type="ARBA" id="ARBA00002154"/>
    </source>
</evidence>
<accession>A0AAV5RZP7</accession>
<keyword evidence="4 9" id="KW-0812">Transmembrane</keyword>